<proteinExistence type="predicted"/>
<feature type="compositionally biased region" description="Basic and acidic residues" evidence="1">
    <location>
        <begin position="37"/>
        <end position="51"/>
    </location>
</feature>
<feature type="compositionally biased region" description="Polar residues" evidence="1">
    <location>
        <begin position="20"/>
        <end position="30"/>
    </location>
</feature>
<name>W6NDK2_HAECO</name>
<gene>
    <name evidence="2" type="ORF">HCOI_01283300</name>
</gene>
<feature type="region of interest" description="Disordered" evidence="1">
    <location>
        <begin position="226"/>
        <end position="252"/>
    </location>
</feature>
<feature type="compositionally biased region" description="Polar residues" evidence="1">
    <location>
        <begin position="237"/>
        <end position="249"/>
    </location>
</feature>
<protein>
    <submittedName>
        <fullName evidence="2">Uncharacterized protein</fullName>
    </submittedName>
</protein>
<reference evidence="2" key="2">
    <citation type="submission" date="2013-05" db="EMBL/GenBank/DDBJ databases">
        <title>The genome and transcriptome of Haemonchus contortus: a key model parasite for drug and vaccine discovery.</title>
        <authorList>
            <person name="Laing R."/>
            <person name="Kikuchi T."/>
            <person name="Martinelli A."/>
            <person name="Tsai I.J."/>
            <person name="Beech R.N."/>
            <person name="Redman E."/>
            <person name="Holroyd N."/>
            <person name="Bartley D.J."/>
            <person name="Beasley H."/>
            <person name="Britton C."/>
            <person name="Curran D."/>
            <person name="Devaney E."/>
            <person name="Gilabert A."/>
            <person name="Jackson F."/>
            <person name="Hunt M."/>
            <person name="Johnston S."/>
            <person name="Kryukov I."/>
            <person name="Li K."/>
            <person name="Morrison A.A."/>
            <person name="Reid A.J."/>
            <person name="Sargison N."/>
            <person name="Saunders G."/>
            <person name="Wasmuth J.D."/>
            <person name="Wolstenholme A."/>
            <person name="Berriman M."/>
            <person name="Gilleard J.S."/>
            <person name="Cotton J.A."/>
        </authorList>
    </citation>
    <scope>NUCLEOTIDE SEQUENCE [LARGE SCALE GENOMIC DNA]</scope>
    <source>
        <strain evidence="2">ISE/inbred ISE</strain>
    </source>
</reference>
<sequence>MYLVFPLKIGFEGSEMGSRSRGTYGSQQYRGSGGDDFFPRYDSNRARESTRTTRNAPSAPATYRGRVESDFRSARGYEADRKRDYPNGREMDRTKSINDKRSADTRYDRQEGGRRGDPRDVERSIQSRSNGNDRGAEARLSDSSGNRYKYLDEGWYNAYKPPTSVSTYPEASNDYRTSRNGYESQPLTRDTRDRYRYGKEIVMETRQLEERVAAIQRELEMLEKDNVGSRSTDYRSSRNAYSANPSGNLPSLLDFAPPPDAVEKARIEREEVHLRMREEELRRREQELIMEQQRAIRQRAAPTTQYRRVAPPSRPKNATFPKLRSSITRRPAFTKRMNKLSSRRKLPERRRVEKAHEKPKKDVKLPAKQKQTAKREVKEENISKKKTSGAEEPSKKSGHDRTTEGLIEQILGKYKREGLLPRTRSLKKLFEFCDVNLLENELCREAAALIPKAQLPAKDDYKTRTCIRTYNPTVFGPLDQYVPLGLFEEEVKTHDLPNDTDSDKILADLRKALAGCPESSTA</sequence>
<feature type="region of interest" description="Disordered" evidence="1">
    <location>
        <begin position="295"/>
        <end position="404"/>
    </location>
</feature>
<feature type="compositionally biased region" description="Basic and acidic residues" evidence="1">
    <location>
        <begin position="349"/>
        <end position="365"/>
    </location>
</feature>
<accession>W6NDK2</accession>
<reference evidence="2" key="1">
    <citation type="submission" date="2013-03" db="EMBL/GenBank/DDBJ databases">
        <authorList>
            <person name="Aslett M."/>
        </authorList>
    </citation>
    <scope>NUCLEOTIDE SEQUENCE [LARGE SCALE GENOMIC DNA]</scope>
    <source>
        <strain evidence="2">ISE/inbred ISE</strain>
    </source>
</reference>
<organism evidence="2">
    <name type="scientific">Haemonchus contortus</name>
    <name type="common">Barber pole worm</name>
    <dbReference type="NCBI Taxonomy" id="6289"/>
    <lineage>
        <taxon>Eukaryota</taxon>
        <taxon>Metazoa</taxon>
        <taxon>Ecdysozoa</taxon>
        <taxon>Nematoda</taxon>
        <taxon>Chromadorea</taxon>
        <taxon>Rhabditida</taxon>
        <taxon>Rhabditina</taxon>
        <taxon>Rhabditomorpha</taxon>
        <taxon>Strongyloidea</taxon>
        <taxon>Trichostrongylidae</taxon>
        <taxon>Haemonchus</taxon>
    </lineage>
</organism>
<feature type="region of interest" description="Disordered" evidence="1">
    <location>
        <begin position="159"/>
        <end position="186"/>
    </location>
</feature>
<feature type="compositionally biased region" description="Basic and acidic residues" evidence="1">
    <location>
        <begin position="65"/>
        <end position="125"/>
    </location>
</feature>
<feature type="compositionally biased region" description="Basic and acidic residues" evidence="1">
    <location>
        <begin position="226"/>
        <end position="236"/>
    </location>
</feature>
<feature type="compositionally biased region" description="Basic residues" evidence="1">
    <location>
        <begin position="332"/>
        <end position="348"/>
    </location>
</feature>
<evidence type="ECO:0000256" key="1">
    <source>
        <dbReference type="SAM" id="MobiDB-lite"/>
    </source>
</evidence>
<feature type="compositionally biased region" description="Polar residues" evidence="1">
    <location>
        <begin position="163"/>
        <end position="186"/>
    </location>
</feature>
<feature type="region of interest" description="Disordered" evidence="1">
    <location>
        <begin position="13"/>
        <end position="144"/>
    </location>
</feature>
<comment type="caution">
    <text evidence="2">The sequence shown here is derived from an EMBL/GenBank/DDBJ whole genome shotgun (WGS) entry which is preliminary data.</text>
</comment>
<dbReference type="EMBL" id="CAVP010058633">
    <property type="protein sequence ID" value="CDL94975.1"/>
    <property type="molecule type" value="Genomic_DNA"/>
</dbReference>
<evidence type="ECO:0000313" key="2">
    <source>
        <dbReference type="EMBL" id="CDL94975.1"/>
    </source>
</evidence>
<dbReference type="AlphaFoldDB" id="W6NDK2"/>
<feature type="compositionally biased region" description="Basic and acidic residues" evidence="1">
    <location>
        <begin position="373"/>
        <end position="403"/>
    </location>
</feature>